<evidence type="ECO:0000313" key="4">
    <source>
        <dbReference type="Proteomes" id="UP001558474"/>
    </source>
</evidence>
<dbReference type="EMBL" id="JBDLOU010000005">
    <property type="protein sequence ID" value="MEX3737415.1"/>
    <property type="molecule type" value="Genomic_DNA"/>
</dbReference>
<dbReference type="Proteomes" id="UP001141659">
    <property type="component" value="Unassembled WGS sequence"/>
</dbReference>
<accession>A0AAW5TBV6</accession>
<gene>
    <name evidence="2" type="ORF">ABFW12_04135</name>
    <name evidence="1" type="ORF">H5P34_25915</name>
</gene>
<dbReference type="RefSeq" id="WP_081814286.1">
    <property type="nucleotide sequence ID" value="NZ_JACKVC010000021.1"/>
</dbReference>
<keyword evidence="4" id="KW-1185">Reference proteome</keyword>
<evidence type="ECO:0000313" key="3">
    <source>
        <dbReference type="Proteomes" id="UP001141659"/>
    </source>
</evidence>
<evidence type="ECO:0000313" key="1">
    <source>
        <dbReference type="EMBL" id="MCV7391500.1"/>
    </source>
</evidence>
<dbReference type="AlphaFoldDB" id="A0AAW5TBV6"/>
<evidence type="ECO:0000313" key="2">
    <source>
        <dbReference type="EMBL" id="MEX3737415.1"/>
    </source>
</evidence>
<reference evidence="2 4" key="3">
    <citation type="submission" date="2024-04" db="EMBL/GenBank/DDBJ databases">
        <title>Genomic Markers of Mycobacteria.</title>
        <authorList>
            <person name="Soliman M.S."/>
            <person name="Elkholy A."/>
            <person name="Soliman N.S."/>
            <person name="Abbas A."/>
            <person name="Khayrat S."/>
            <person name="Shawky S."/>
        </authorList>
    </citation>
    <scope>NUCLEOTIDE SEQUENCE [LARGE SCALE GENOMIC DNA]</scope>
    <source>
        <strain evidence="2 4">Egy-CU-AM5</strain>
    </source>
</reference>
<sequence>MFTLRFDMRAPHTPTTDLYGAAIDMCAWAETRGAVLTVLSEHHGTADGHLAAPASYRHGDDTVASISHADTVSALRRDGGAYQILSIDEAAGYARGGRPLPLLPLCGGLPPEVAWPYLERAVAASERDRKQ</sequence>
<comment type="caution">
    <text evidence="1">The sequence shown here is derived from an EMBL/GenBank/DDBJ whole genome shotgun (WGS) entry which is preliminary data.</text>
</comment>
<dbReference type="EMBL" id="JACKVC010000021">
    <property type="protein sequence ID" value="MCV7391500.1"/>
    <property type="molecule type" value="Genomic_DNA"/>
</dbReference>
<name>A0AAW5TBV6_9MYCO</name>
<proteinExistence type="predicted"/>
<organism evidence="1 3">
    <name type="scientific">Mycolicibacterium porcinum</name>
    <dbReference type="NCBI Taxonomy" id="39693"/>
    <lineage>
        <taxon>Bacteria</taxon>
        <taxon>Bacillati</taxon>
        <taxon>Actinomycetota</taxon>
        <taxon>Actinomycetes</taxon>
        <taxon>Mycobacteriales</taxon>
        <taxon>Mycobacteriaceae</taxon>
        <taxon>Mycolicibacterium</taxon>
    </lineage>
</organism>
<protein>
    <submittedName>
        <fullName evidence="1">Uncharacterized protein</fullName>
    </submittedName>
</protein>
<reference evidence="1" key="2">
    <citation type="journal article" date="2022" name="BMC Genomics">
        <title>Comparative genome analysis of mycobacteria focusing on tRNA and non-coding RNA.</title>
        <authorList>
            <person name="Behra P.R.K."/>
            <person name="Pettersson B.M.F."/>
            <person name="Ramesh M."/>
            <person name="Das S."/>
            <person name="Dasgupta S."/>
            <person name="Kirsebom L.A."/>
        </authorList>
    </citation>
    <scope>NUCLEOTIDE SEQUENCE</scope>
    <source>
        <strain evidence="1">DSM 44242</strain>
    </source>
</reference>
<dbReference type="Proteomes" id="UP001558474">
    <property type="component" value="Unassembled WGS sequence"/>
</dbReference>
<reference evidence="1" key="1">
    <citation type="submission" date="2020-07" db="EMBL/GenBank/DDBJ databases">
        <authorList>
            <person name="Pettersson B.M.F."/>
            <person name="Behra P.R.K."/>
            <person name="Ramesh M."/>
            <person name="Das S."/>
            <person name="Dasgupta S."/>
            <person name="Kirsebom L.A."/>
        </authorList>
    </citation>
    <scope>NUCLEOTIDE SEQUENCE</scope>
    <source>
        <strain evidence="1">DSM 44242</strain>
    </source>
</reference>